<evidence type="ECO:0000313" key="3">
    <source>
        <dbReference type="EMBL" id="PAV19488.1"/>
    </source>
</evidence>
<evidence type="ECO:0000259" key="2">
    <source>
        <dbReference type="Pfam" id="PF20151"/>
    </source>
</evidence>
<dbReference type="OrthoDB" id="3354157at2759"/>
<gene>
    <name evidence="3" type="ORF">PNOK_0442200</name>
</gene>
<dbReference type="InterPro" id="IPR045340">
    <property type="entry name" value="DUF6533"/>
</dbReference>
<feature type="transmembrane region" description="Helical" evidence="1">
    <location>
        <begin position="35"/>
        <end position="54"/>
    </location>
</feature>
<protein>
    <recommendedName>
        <fullName evidence="2">DUF6533 domain-containing protein</fullName>
    </recommendedName>
</protein>
<evidence type="ECO:0000313" key="4">
    <source>
        <dbReference type="Proteomes" id="UP000217199"/>
    </source>
</evidence>
<dbReference type="Proteomes" id="UP000217199">
    <property type="component" value="Unassembled WGS sequence"/>
</dbReference>
<dbReference type="Pfam" id="PF20151">
    <property type="entry name" value="DUF6533"/>
    <property type="match status" value="1"/>
</dbReference>
<dbReference type="InParanoid" id="A0A286UIV0"/>
<feature type="transmembrane region" description="Helical" evidence="1">
    <location>
        <begin position="66"/>
        <end position="84"/>
    </location>
</feature>
<evidence type="ECO:0000256" key="1">
    <source>
        <dbReference type="SAM" id="Phobius"/>
    </source>
</evidence>
<keyword evidence="4" id="KW-1185">Reference proteome</keyword>
<dbReference type="EMBL" id="NBII01000004">
    <property type="protein sequence ID" value="PAV19488.1"/>
    <property type="molecule type" value="Genomic_DNA"/>
</dbReference>
<keyword evidence="1" id="KW-0812">Transmembrane</keyword>
<keyword evidence="1" id="KW-0472">Membrane</keyword>
<sequence length="90" mass="9756">MASNCAKPPCENLSPAGIVSAFQASKMSSLSALTLLLYDFILTFNSEVSMIWGARLGLGKILFLTVRYYSVISLIVINTILLLPNASEEL</sequence>
<comment type="caution">
    <text evidence="3">The sequence shown here is derived from an EMBL/GenBank/DDBJ whole genome shotgun (WGS) entry which is preliminary data.</text>
</comment>
<reference evidence="3 4" key="1">
    <citation type="journal article" date="2017" name="Mol. Ecol.">
        <title>Comparative and population genomic landscape of Phellinus noxius: A hypervariable fungus causing root rot in trees.</title>
        <authorList>
            <person name="Chung C.L."/>
            <person name="Lee T.J."/>
            <person name="Akiba M."/>
            <person name="Lee H.H."/>
            <person name="Kuo T.H."/>
            <person name="Liu D."/>
            <person name="Ke H.M."/>
            <person name="Yokoi T."/>
            <person name="Roa M.B."/>
            <person name="Lu M.J."/>
            <person name="Chang Y.Y."/>
            <person name="Ann P.J."/>
            <person name="Tsai J.N."/>
            <person name="Chen C.Y."/>
            <person name="Tzean S.S."/>
            <person name="Ota Y."/>
            <person name="Hattori T."/>
            <person name="Sahashi N."/>
            <person name="Liou R.F."/>
            <person name="Kikuchi T."/>
            <person name="Tsai I.J."/>
        </authorList>
    </citation>
    <scope>NUCLEOTIDE SEQUENCE [LARGE SCALE GENOMIC DNA]</scope>
    <source>
        <strain evidence="3 4">FFPRI411160</strain>
    </source>
</reference>
<proteinExistence type="predicted"/>
<keyword evidence="1" id="KW-1133">Transmembrane helix</keyword>
<organism evidence="3 4">
    <name type="scientific">Pyrrhoderma noxium</name>
    <dbReference type="NCBI Taxonomy" id="2282107"/>
    <lineage>
        <taxon>Eukaryota</taxon>
        <taxon>Fungi</taxon>
        <taxon>Dikarya</taxon>
        <taxon>Basidiomycota</taxon>
        <taxon>Agaricomycotina</taxon>
        <taxon>Agaricomycetes</taxon>
        <taxon>Hymenochaetales</taxon>
        <taxon>Hymenochaetaceae</taxon>
        <taxon>Pyrrhoderma</taxon>
    </lineage>
</organism>
<accession>A0A286UIV0</accession>
<dbReference type="AlphaFoldDB" id="A0A286UIV0"/>
<name>A0A286UIV0_9AGAM</name>
<feature type="domain" description="DUF6533" evidence="2">
    <location>
        <begin position="29"/>
        <end position="71"/>
    </location>
</feature>